<dbReference type="RefSeq" id="WP_172611633.1">
    <property type="nucleotide sequence ID" value="NZ_CP053746.1"/>
</dbReference>
<sequence length="74" mass="8257">MMQVQMQLQTRQPDTQSVAYLAHDGDHFGGDQSPLNDADSDEDRDPEGELDLSELDLDEFADTDKLDISSSNLE</sequence>
<gene>
    <name evidence="2" type="ORF">FX982_03263</name>
</gene>
<dbReference type="Proteomes" id="UP000501989">
    <property type="component" value="Chromosome"/>
</dbReference>
<evidence type="ECO:0000256" key="1">
    <source>
        <dbReference type="SAM" id="MobiDB-lite"/>
    </source>
</evidence>
<organism evidence="2 3">
    <name type="scientific">Pseudomonas graminis</name>
    <dbReference type="NCBI Taxonomy" id="158627"/>
    <lineage>
        <taxon>Bacteria</taxon>
        <taxon>Pseudomonadati</taxon>
        <taxon>Pseudomonadota</taxon>
        <taxon>Gammaproteobacteria</taxon>
        <taxon>Pseudomonadales</taxon>
        <taxon>Pseudomonadaceae</taxon>
        <taxon>Pseudomonas</taxon>
    </lineage>
</organism>
<evidence type="ECO:0000313" key="3">
    <source>
        <dbReference type="Proteomes" id="UP000501989"/>
    </source>
</evidence>
<feature type="region of interest" description="Disordered" evidence="1">
    <location>
        <begin position="1"/>
        <end position="74"/>
    </location>
</feature>
<feature type="compositionally biased region" description="Polar residues" evidence="1">
    <location>
        <begin position="1"/>
        <end position="18"/>
    </location>
</feature>
<dbReference type="EMBL" id="CP053746">
    <property type="protein sequence ID" value="QKF52281.1"/>
    <property type="molecule type" value="Genomic_DNA"/>
</dbReference>
<reference evidence="3" key="1">
    <citation type="submission" date="2019-12" db="EMBL/GenBank/DDBJ databases">
        <title>Endophytic bacteria associated with Panax ginseng seedlings.</title>
        <authorList>
            <person name="Park J.M."/>
            <person name="Shin R."/>
            <person name="Jo S.H."/>
        </authorList>
    </citation>
    <scope>NUCLEOTIDE SEQUENCE [LARGE SCALE GENOMIC DNA]</scope>
    <source>
        <strain evidence="3">PgKB30</strain>
    </source>
</reference>
<keyword evidence="3" id="KW-1185">Reference proteome</keyword>
<proteinExistence type="predicted"/>
<protein>
    <submittedName>
        <fullName evidence="2">Uncharacterized protein</fullName>
    </submittedName>
</protein>
<dbReference type="AlphaFoldDB" id="A0A6M8MRF0"/>
<evidence type="ECO:0000313" key="2">
    <source>
        <dbReference type="EMBL" id="QKF52281.1"/>
    </source>
</evidence>
<dbReference type="KEGG" id="pgg:FX982_03263"/>
<name>A0A6M8MRF0_9PSED</name>
<accession>A0A6M8MRF0</accession>
<feature type="compositionally biased region" description="Acidic residues" evidence="1">
    <location>
        <begin position="38"/>
        <end position="61"/>
    </location>
</feature>